<feature type="signal peptide" evidence="2">
    <location>
        <begin position="1"/>
        <end position="34"/>
    </location>
</feature>
<feature type="chain" id="PRO_5011594700" description="DUF1302 domain-containing protein" evidence="2">
    <location>
        <begin position="35"/>
        <end position="665"/>
    </location>
</feature>
<organism evidence="3 4">
    <name type="scientific">Marinospirillum celere</name>
    <dbReference type="NCBI Taxonomy" id="1122252"/>
    <lineage>
        <taxon>Bacteria</taxon>
        <taxon>Pseudomonadati</taxon>
        <taxon>Pseudomonadota</taxon>
        <taxon>Gammaproteobacteria</taxon>
        <taxon>Oceanospirillales</taxon>
        <taxon>Oceanospirillaceae</taxon>
        <taxon>Marinospirillum</taxon>
    </lineage>
</organism>
<sequence>MNRLHKKNFVGKTTLPRISLLALAIAGIAAPVQAANFELGDFNLQVNSQISAGASFRTQSRENDYIAGGTLAAQGKTNPAAANASYQGNNSSNTDDGNMNFDQGDMFSQVISGNHELRFGHNQYRNFGANLSFRYWYDGALDGLNSPSDADMVDDWKGTSAYEDAKSGIELMDAYVYGDFDVAGRPAQILLGRHVLNWGESTFIQGGQNAANPVDVPALRRPGAEIRDALLPVAMISGSIALDEMGDFTLEGYYQFEWQRTRADACGSFFSNNDFAAKGCGPVYYQSGASEQANADGQPPGLLAGLGNVGLGEYVTIAERADDKEPSDTGQWGVALKWYAEQLNGTEFGLYFQNIHSRLPVAGGIVSSGTPAGPALAQSLGLPAGSLGDGSDEATRYQIDFPENMKVLGASFATLLPSGTAWSGEFTYRPDAPVQINANDVLVRGLLGNLGYDPAVNAAGLYDGTALAGFIDRLPSEIQDLEAGSQKGYREFDVFQFQSTFIHDINRVLAADNLRLIGEVGFTYVNDLPDTDEIRFGRSSIYGSWGEFQDDFNGTNIDPDKVFADNGYVTDFSWGYRLLAQLEYNNAFVGGLTLKPSFSWSHDVSGYGPEPGSQFYEGRMILGTELAAEYMNTYFGRIGYTHYFDTDYWDLDDRNFASISVGMNY</sequence>
<accession>A0A1I1HY97</accession>
<dbReference type="Proteomes" id="UP000199058">
    <property type="component" value="Unassembled WGS sequence"/>
</dbReference>
<feature type="compositionally biased region" description="Polar residues" evidence="1">
    <location>
        <begin position="84"/>
        <end position="99"/>
    </location>
</feature>
<keyword evidence="2" id="KW-0732">Signal</keyword>
<dbReference type="STRING" id="1122252.SAMN05660443_2073"/>
<proteinExistence type="predicted"/>
<reference evidence="3 4" key="1">
    <citation type="submission" date="2016-10" db="EMBL/GenBank/DDBJ databases">
        <authorList>
            <person name="de Groot N.N."/>
        </authorList>
    </citation>
    <scope>NUCLEOTIDE SEQUENCE [LARGE SCALE GENOMIC DNA]</scope>
    <source>
        <strain evidence="3 4">DSM 18438</strain>
    </source>
</reference>
<gene>
    <name evidence="3" type="ORF">SAMN05660443_2073</name>
</gene>
<evidence type="ECO:0000313" key="4">
    <source>
        <dbReference type="Proteomes" id="UP000199058"/>
    </source>
</evidence>
<dbReference type="EMBL" id="FOLH01000004">
    <property type="protein sequence ID" value="SFC28542.1"/>
    <property type="molecule type" value="Genomic_DNA"/>
</dbReference>
<dbReference type="InterPro" id="IPR010727">
    <property type="entry name" value="DUF1302"/>
</dbReference>
<dbReference type="RefSeq" id="WP_091963039.1">
    <property type="nucleotide sequence ID" value="NZ_FOLH01000004.1"/>
</dbReference>
<evidence type="ECO:0000256" key="1">
    <source>
        <dbReference type="SAM" id="MobiDB-lite"/>
    </source>
</evidence>
<feature type="region of interest" description="Disordered" evidence="1">
    <location>
        <begin position="78"/>
        <end position="99"/>
    </location>
</feature>
<evidence type="ECO:0008006" key="5">
    <source>
        <dbReference type="Google" id="ProtNLM"/>
    </source>
</evidence>
<dbReference type="Pfam" id="PF06980">
    <property type="entry name" value="DUF1302"/>
    <property type="match status" value="1"/>
</dbReference>
<evidence type="ECO:0000256" key="2">
    <source>
        <dbReference type="SAM" id="SignalP"/>
    </source>
</evidence>
<keyword evidence="4" id="KW-1185">Reference proteome</keyword>
<name>A0A1I1HY97_9GAMM</name>
<evidence type="ECO:0000313" key="3">
    <source>
        <dbReference type="EMBL" id="SFC28542.1"/>
    </source>
</evidence>
<protein>
    <recommendedName>
        <fullName evidence="5">DUF1302 domain-containing protein</fullName>
    </recommendedName>
</protein>
<dbReference type="AlphaFoldDB" id="A0A1I1HY97"/>
<dbReference type="OrthoDB" id="7000272at2"/>